<dbReference type="AlphaFoldDB" id="A0A0E0QKU7"/>
<dbReference type="EnsemblPlants" id="ORUFI08G21890.1">
    <property type="protein sequence ID" value="ORUFI08G21890.1"/>
    <property type="gene ID" value="ORUFI08G21890"/>
</dbReference>
<name>A0A0E0QKU7_ORYRU</name>
<protein>
    <submittedName>
        <fullName evidence="2">Uncharacterized protein</fullName>
    </submittedName>
</protein>
<evidence type="ECO:0000313" key="2">
    <source>
        <dbReference type="EnsemblPlants" id="ORUFI08G21890.1"/>
    </source>
</evidence>
<sequence>MRWLCRVAPGDKHGTFGRRGNENDGLPLRFMLGRKKTTRGSRLSMLFSSLFSTESSATRDSLLSGRHLPHNGASAAAPSSRRWRPLHGGGTLLSGNATLMVSPRMRLISGTLITMVVATYPQHGALPLALRPHKVRVARSNCHKLEVSEIQAIRNQLVLMNRVGPDAFFSHELPIDADAQSGCDESPHRTVFVLPVGESDIYVRFPTSIRHHMDGSYNYYDKPEVVGAVSASQFVQFAGSFDRVAMHPKLPQEANNKDQGLCSSSGPREHQNLEH</sequence>
<evidence type="ECO:0000256" key="1">
    <source>
        <dbReference type="SAM" id="MobiDB-lite"/>
    </source>
</evidence>
<evidence type="ECO:0000313" key="3">
    <source>
        <dbReference type="Proteomes" id="UP000008022"/>
    </source>
</evidence>
<reference evidence="3" key="1">
    <citation type="submission" date="2013-06" db="EMBL/GenBank/DDBJ databases">
        <authorList>
            <person name="Zhao Q."/>
        </authorList>
    </citation>
    <scope>NUCLEOTIDE SEQUENCE</scope>
    <source>
        <strain evidence="3">cv. W1943</strain>
    </source>
</reference>
<keyword evidence="3" id="KW-1185">Reference proteome</keyword>
<feature type="region of interest" description="Disordered" evidence="1">
    <location>
        <begin position="252"/>
        <end position="275"/>
    </location>
</feature>
<feature type="compositionally biased region" description="Polar residues" evidence="1">
    <location>
        <begin position="253"/>
        <end position="266"/>
    </location>
</feature>
<dbReference type="Proteomes" id="UP000008022">
    <property type="component" value="Unassembled WGS sequence"/>
</dbReference>
<dbReference type="HOGENOM" id="CLU_088388_0_0_1"/>
<reference evidence="2" key="2">
    <citation type="submission" date="2015-06" db="UniProtKB">
        <authorList>
            <consortium name="EnsemblPlants"/>
        </authorList>
    </citation>
    <scope>IDENTIFICATION</scope>
</reference>
<proteinExistence type="predicted"/>
<dbReference type="Gramene" id="ORUFI08G21890.1">
    <property type="protein sequence ID" value="ORUFI08G21890.1"/>
    <property type="gene ID" value="ORUFI08G21890"/>
</dbReference>
<dbReference type="OMA" id="GCDESPH"/>
<organism evidence="2 3">
    <name type="scientific">Oryza rufipogon</name>
    <name type="common">Brownbeard rice</name>
    <name type="synonym">Asian wild rice</name>
    <dbReference type="NCBI Taxonomy" id="4529"/>
    <lineage>
        <taxon>Eukaryota</taxon>
        <taxon>Viridiplantae</taxon>
        <taxon>Streptophyta</taxon>
        <taxon>Embryophyta</taxon>
        <taxon>Tracheophyta</taxon>
        <taxon>Spermatophyta</taxon>
        <taxon>Magnoliopsida</taxon>
        <taxon>Liliopsida</taxon>
        <taxon>Poales</taxon>
        <taxon>Poaceae</taxon>
        <taxon>BOP clade</taxon>
        <taxon>Oryzoideae</taxon>
        <taxon>Oryzeae</taxon>
        <taxon>Oryzinae</taxon>
        <taxon>Oryza</taxon>
    </lineage>
</organism>
<accession>A0A0E0QKU7</accession>